<accession>X1DXG2</accession>
<proteinExistence type="predicted"/>
<sequence>MRKMMPEKDLWPPFNETFSFHTVIQGIEYYNALFNAMETRYGKANGIE</sequence>
<comment type="caution">
    <text evidence="1">The sequence shown here is derived from an EMBL/GenBank/DDBJ whole genome shotgun (WGS) entry which is preliminary data.</text>
</comment>
<feature type="non-terminal residue" evidence="1">
    <location>
        <position position="48"/>
    </location>
</feature>
<protein>
    <submittedName>
        <fullName evidence="1">Uncharacterized protein</fullName>
    </submittedName>
</protein>
<evidence type="ECO:0000313" key="1">
    <source>
        <dbReference type="EMBL" id="GAH01063.1"/>
    </source>
</evidence>
<reference evidence="1" key="1">
    <citation type="journal article" date="2014" name="Front. Microbiol.">
        <title>High frequency of phylogenetically diverse reductive dehalogenase-homologous genes in deep subseafloor sedimentary metagenomes.</title>
        <authorList>
            <person name="Kawai M."/>
            <person name="Futagami T."/>
            <person name="Toyoda A."/>
            <person name="Takaki Y."/>
            <person name="Nishi S."/>
            <person name="Hori S."/>
            <person name="Arai W."/>
            <person name="Tsubouchi T."/>
            <person name="Morono Y."/>
            <person name="Uchiyama I."/>
            <person name="Ito T."/>
            <person name="Fujiyama A."/>
            <person name="Inagaki F."/>
            <person name="Takami H."/>
        </authorList>
    </citation>
    <scope>NUCLEOTIDE SEQUENCE</scope>
    <source>
        <strain evidence="1">Expedition CK06-06</strain>
    </source>
</reference>
<name>X1DXG2_9ZZZZ</name>
<dbReference type="EMBL" id="BART01028099">
    <property type="protein sequence ID" value="GAH01063.1"/>
    <property type="molecule type" value="Genomic_DNA"/>
</dbReference>
<organism evidence="1">
    <name type="scientific">marine sediment metagenome</name>
    <dbReference type="NCBI Taxonomy" id="412755"/>
    <lineage>
        <taxon>unclassified sequences</taxon>
        <taxon>metagenomes</taxon>
        <taxon>ecological metagenomes</taxon>
    </lineage>
</organism>
<dbReference type="AlphaFoldDB" id="X1DXG2"/>
<gene>
    <name evidence="1" type="ORF">S01H4_49631</name>
</gene>